<keyword evidence="5" id="KW-1185">Reference proteome</keyword>
<protein>
    <submittedName>
        <fullName evidence="2">Uncharacterized protein</fullName>
    </submittedName>
</protein>
<keyword evidence="1" id="KW-0472">Membrane</keyword>
<dbReference type="EMBL" id="CABHNB010000030">
    <property type="protein sequence ID" value="VUX10640.1"/>
    <property type="molecule type" value="Genomic_DNA"/>
</dbReference>
<evidence type="ECO:0000256" key="1">
    <source>
        <dbReference type="SAM" id="Phobius"/>
    </source>
</evidence>
<evidence type="ECO:0000313" key="4">
    <source>
        <dbReference type="Proteomes" id="UP000095409"/>
    </source>
</evidence>
<name>A0A174IE06_9FIRM</name>
<dbReference type="Proteomes" id="UP000095409">
    <property type="component" value="Unassembled WGS sequence"/>
</dbReference>
<dbReference type="Proteomes" id="UP000409147">
    <property type="component" value="Unassembled WGS sequence"/>
</dbReference>
<evidence type="ECO:0000313" key="2">
    <source>
        <dbReference type="EMBL" id="CUO83350.1"/>
    </source>
</evidence>
<reference evidence="2 4" key="1">
    <citation type="submission" date="2015-09" db="EMBL/GenBank/DDBJ databases">
        <authorList>
            <consortium name="Pathogen Informatics"/>
        </authorList>
    </citation>
    <scope>NUCLEOTIDE SEQUENCE [LARGE SCALE GENOMIC DNA]</scope>
    <source>
        <strain evidence="2 4">2789STDY5608837</strain>
    </source>
</reference>
<keyword evidence="1" id="KW-1133">Transmembrane helix</keyword>
<sequence length="58" mass="6410">MKKKLIALIVAGELLIFSGVVLGYYHPVAGSIFEIIGGLLNLCFFILLLVYAKKNKKK</sequence>
<organism evidence="2 4">
    <name type="scientific">Blautia obeum</name>
    <dbReference type="NCBI Taxonomy" id="40520"/>
    <lineage>
        <taxon>Bacteria</taxon>
        <taxon>Bacillati</taxon>
        <taxon>Bacillota</taxon>
        <taxon>Clostridia</taxon>
        <taxon>Lachnospirales</taxon>
        <taxon>Lachnospiraceae</taxon>
        <taxon>Blautia</taxon>
    </lineage>
</organism>
<keyword evidence="1" id="KW-0812">Transmembrane</keyword>
<dbReference type="RefSeq" id="WP_154780451.1">
    <property type="nucleotide sequence ID" value="NZ_CABHNB010000030.1"/>
</dbReference>
<dbReference type="EMBL" id="CYZD01000032">
    <property type="protein sequence ID" value="CUO83350.1"/>
    <property type="molecule type" value="Genomic_DNA"/>
</dbReference>
<evidence type="ECO:0000313" key="5">
    <source>
        <dbReference type="Proteomes" id="UP000409147"/>
    </source>
</evidence>
<gene>
    <name evidence="2" type="ORF">ERS852394_03134</name>
    <name evidence="3" type="ORF">ROSSTS7063_01996</name>
</gene>
<dbReference type="AlphaFoldDB" id="A0A174IE06"/>
<evidence type="ECO:0000313" key="3">
    <source>
        <dbReference type="EMBL" id="VUX10640.1"/>
    </source>
</evidence>
<feature type="transmembrane region" description="Helical" evidence="1">
    <location>
        <begin position="5"/>
        <end position="25"/>
    </location>
</feature>
<proteinExistence type="predicted"/>
<accession>A0A174IE06</accession>
<feature type="transmembrane region" description="Helical" evidence="1">
    <location>
        <begin position="31"/>
        <end position="52"/>
    </location>
</feature>
<reference evidence="3 5" key="2">
    <citation type="submission" date="2019-07" db="EMBL/GenBank/DDBJ databases">
        <authorList>
            <person name="Hibberd C M."/>
            <person name="Gehrig L. J."/>
            <person name="Chang H.-W."/>
            <person name="Venkatesh S."/>
        </authorList>
    </citation>
    <scope>NUCLEOTIDE SEQUENCE [LARGE SCALE GENOMIC DNA]</scope>
    <source>
        <strain evidence="3">Ruminococcus_obeum_SSTS_Bg7063</strain>
    </source>
</reference>